<dbReference type="Pfam" id="PF08489">
    <property type="entry name" value="TiaS_FLD"/>
    <property type="match status" value="1"/>
</dbReference>
<dbReference type="AlphaFoldDB" id="A0AAE4SZ58"/>
<feature type="domain" description="TiaS FLD" evidence="9">
    <location>
        <begin position="140"/>
        <end position="253"/>
    </location>
</feature>
<keyword evidence="3 6" id="KW-0819">tRNA processing</keyword>
<dbReference type="GO" id="GO:0003676">
    <property type="term" value="F:nucleic acid binding"/>
    <property type="evidence" value="ECO:0007669"/>
    <property type="project" value="InterPro"/>
</dbReference>
<dbReference type="InterPro" id="IPR053870">
    <property type="entry name" value="TiaS-like_TCKD"/>
</dbReference>
<evidence type="ECO:0000259" key="8">
    <source>
        <dbReference type="Pfam" id="PF01336"/>
    </source>
</evidence>
<dbReference type="PANTHER" id="PTHR40705:SF1">
    <property type="entry name" value="TRNA(ILE2) 2-AGMATINYLCYTIDINE SYNTHETASE TIAS"/>
    <property type="match status" value="1"/>
</dbReference>
<dbReference type="InterPro" id="IPR053434">
    <property type="entry name" value="TiaS"/>
</dbReference>
<dbReference type="Pfam" id="PF01336">
    <property type="entry name" value="tRNA_anti-codon"/>
    <property type="match status" value="1"/>
</dbReference>
<dbReference type="InterPro" id="IPR024913">
    <property type="entry name" value="tRNA_Ile2__agm2C_synt"/>
</dbReference>
<feature type="domain" description="TiaS-like TCKD" evidence="10">
    <location>
        <begin position="5"/>
        <end position="137"/>
    </location>
</feature>
<dbReference type="GO" id="GO:0002101">
    <property type="term" value="P:tRNA wobble cytosine modification"/>
    <property type="evidence" value="ECO:0007669"/>
    <property type="project" value="UniProtKB-UniRule"/>
</dbReference>
<protein>
    <recommendedName>
        <fullName evidence="6">tRNA(Ile2) 2-agmatinylcytidine synthetase TiaS</fullName>
        <shortName evidence="6">tRNA(Ile2)-agm2C synthetase</shortName>
        <ecNumber evidence="6">6.3.4.22</ecNumber>
    </recommendedName>
    <alternativeName>
        <fullName evidence="6">tRNA(Ile2) agmatidine synthetase</fullName>
    </alternativeName>
</protein>
<dbReference type="RefSeq" id="WP_315342764.1">
    <property type="nucleotide sequence ID" value="NZ_JAVDZE010000004.1"/>
</dbReference>
<evidence type="ECO:0000256" key="2">
    <source>
        <dbReference type="ARBA" id="ARBA00022598"/>
    </source>
</evidence>
<dbReference type="GO" id="GO:0005524">
    <property type="term" value="F:ATP binding"/>
    <property type="evidence" value="ECO:0007669"/>
    <property type="project" value="UniProtKB-KW"/>
</dbReference>
<evidence type="ECO:0000259" key="11">
    <source>
        <dbReference type="Pfam" id="PF23783"/>
    </source>
</evidence>
<name>A0AAE4SZ58_9EURY</name>
<dbReference type="Gene3D" id="3.30.70.2200">
    <property type="match status" value="1"/>
</dbReference>
<evidence type="ECO:0000259" key="10">
    <source>
        <dbReference type="Pfam" id="PF22641"/>
    </source>
</evidence>
<dbReference type="NCBIfam" id="NF040849">
    <property type="entry name" value="tRNAmod_TiaS"/>
    <property type="match status" value="1"/>
</dbReference>
<evidence type="ECO:0000313" key="13">
    <source>
        <dbReference type="Proteomes" id="UP001245683"/>
    </source>
</evidence>
<accession>A0AAE4SZ58</accession>
<keyword evidence="2 6" id="KW-0436">Ligase</keyword>
<comment type="subcellular location">
    <subcellularLocation>
        <location evidence="6">Cytoplasm</location>
    </subcellularLocation>
</comment>
<gene>
    <name evidence="6 12" type="primary">tiaS</name>
    <name evidence="12" type="ORF">RBI02_07970</name>
</gene>
<comment type="similarity">
    <text evidence="6">Belongs to the TiaS family.</text>
</comment>
<dbReference type="EC" id="6.3.4.22" evidence="6"/>
<dbReference type="CDD" id="cd04482">
    <property type="entry name" value="RPA2_OBF_like"/>
    <property type="match status" value="1"/>
</dbReference>
<evidence type="ECO:0000256" key="4">
    <source>
        <dbReference type="ARBA" id="ARBA00022741"/>
    </source>
</evidence>
<dbReference type="GO" id="GO:0016879">
    <property type="term" value="F:ligase activity, forming carbon-nitrogen bonds"/>
    <property type="evidence" value="ECO:0007669"/>
    <property type="project" value="UniProtKB-UniRule"/>
</dbReference>
<evidence type="ECO:0000256" key="5">
    <source>
        <dbReference type="ARBA" id="ARBA00022840"/>
    </source>
</evidence>
<dbReference type="Proteomes" id="UP001245683">
    <property type="component" value="Unassembled WGS sequence"/>
</dbReference>
<dbReference type="Pfam" id="PF22641">
    <property type="entry name" value="TiaS_TCKD"/>
    <property type="match status" value="1"/>
</dbReference>
<evidence type="ECO:0000256" key="7">
    <source>
        <dbReference type="SAM" id="MobiDB-lite"/>
    </source>
</evidence>
<organism evidence="12 13">
    <name type="scientific">Thermococcus waiotapuensis</name>
    <dbReference type="NCBI Taxonomy" id="90909"/>
    <lineage>
        <taxon>Archaea</taxon>
        <taxon>Methanobacteriati</taxon>
        <taxon>Methanobacteriota</taxon>
        <taxon>Thermococci</taxon>
        <taxon>Thermococcales</taxon>
        <taxon>Thermococcaceae</taxon>
        <taxon>Thermococcus</taxon>
    </lineage>
</organism>
<feature type="domain" description="TiaS C-terminal zinc ribbon" evidence="11">
    <location>
        <begin position="354"/>
        <end position="392"/>
    </location>
</feature>
<proteinExistence type="inferred from homology"/>
<dbReference type="Pfam" id="PF23783">
    <property type="entry name" value="Zn_ribbon_TiaS"/>
    <property type="match status" value="1"/>
</dbReference>
<dbReference type="Gene3D" id="3.90.600.20">
    <property type="match status" value="1"/>
</dbReference>
<dbReference type="InterPro" id="IPR055394">
    <property type="entry name" value="Zn_ribbon_TiaS"/>
</dbReference>
<reference evidence="12 13" key="1">
    <citation type="submission" date="2023-08" db="EMBL/GenBank/DDBJ databases">
        <title>Draft genome sequence of Thermococcus waiotapuensis WT1T, a thermophilic sulphur-dependent archaeon from order Thermococcales.</title>
        <authorList>
            <person name="Manners S.H."/>
            <person name="Carere C.R."/>
            <person name="Dhami M.K."/>
            <person name="Dobson R.C.J."/>
            <person name="Stott M.B."/>
        </authorList>
    </citation>
    <scope>NUCLEOTIDE SEQUENCE [LARGE SCALE GENOMIC DNA]</scope>
    <source>
        <strain evidence="12 13">WT1</strain>
    </source>
</reference>
<dbReference type="GO" id="GO:0005737">
    <property type="term" value="C:cytoplasm"/>
    <property type="evidence" value="ECO:0007669"/>
    <property type="project" value="UniProtKB-SubCell"/>
</dbReference>
<comment type="caution">
    <text evidence="12">The sequence shown here is derived from an EMBL/GenBank/DDBJ whole genome shotgun (WGS) entry which is preliminary data.</text>
</comment>
<dbReference type="InterPro" id="IPR004365">
    <property type="entry name" value="NA-bd_OB_tRNA"/>
</dbReference>
<dbReference type="InterPro" id="IPR013696">
    <property type="entry name" value="TiaS_FLD"/>
</dbReference>
<evidence type="ECO:0000259" key="9">
    <source>
        <dbReference type="Pfam" id="PF08489"/>
    </source>
</evidence>
<comment type="catalytic activity">
    <reaction evidence="6">
        <text>cytidine(34) in tRNA(Ile2) + agmatine + ATP + H2O = 2-agmatinylcytidine(34) in tRNA(Ile2) + AMP + 2 phosphate + 2 H(+)</text>
        <dbReference type="Rhea" id="RHEA:43608"/>
        <dbReference type="Rhea" id="RHEA-COMP:10625"/>
        <dbReference type="Rhea" id="RHEA-COMP:10626"/>
        <dbReference type="ChEBI" id="CHEBI:15377"/>
        <dbReference type="ChEBI" id="CHEBI:15378"/>
        <dbReference type="ChEBI" id="CHEBI:30616"/>
        <dbReference type="ChEBI" id="CHEBI:43474"/>
        <dbReference type="ChEBI" id="CHEBI:58145"/>
        <dbReference type="ChEBI" id="CHEBI:82748"/>
        <dbReference type="ChEBI" id="CHEBI:83545"/>
        <dbReference type="ChEBI" id="CHEBI:456215"/>
        <dbReference type="EC" id="6.3.4.22"/>
    </reaction>
</comment>
<dbReference type="HAMAP" id="MF_01892">
    <property type="entry name" value="tRNA_Ile2_agm2C_synt"/>
    <property type="match status" value="1"/>
</dbReference>
<evidence type="ECO:0000256" key="1">
    <source>
        <dbReference type="ARBA" id="ARBA00022490"/>
    </source>
</evidence>
<sequence length="451" mass="51042">MIIHIGIDDTDSPNGMCTTYLGALLYRELSRLAEPLDLPRLIRLNPNIPYKTRGNGAVAMSFEAEEELIPDIKNTVLFYVSQLADFEHENTHPGVVFLEGEIPEELRAFSLKALREHVTIEEAERAAENAGAEYFKFKLGRGIIGSLAAIGYPLERFTYELLAYREPENWGKPRGVNLESVFLADVWAYPFSYDNVDPQKGTVLITPHGKDPVLVGIRGIEGARVLQVFEMVEFEEPVAFYQLYKTNQNTDDHLVPKKIGELKLYDSAVVRGKVASPYWERGRHVFFELEDDTGRIRVAAFEPTKRFRNYVRKLLPGDEIIAAGGVKEHEGVLTLNLEKFYPVKLVPKIEYEKPKCPRCGGTMKSKGDYFKCKRCDFKMPKELTPIEVPRDLERKIYEVPPDARKHLSRPLVLPGGEDRLLEALSKSPPEDSRVLPGFLSGGHGRRSPDVP</sequence>
<dbReference type="Gene3D" id="2.40.50.1010">
    <property type="match status" value="1"/>
</dbReference>
<keyword evidence="1 6" id="KW-0963">Cytoplasm</keyword>
<feature type="domain" description="OB" evidence="8">
    <location>
        <begin position="272"/>
        <end position="342"/>
    </location>
</feature>
<comment type="function">
    <text evidence="6">ATP-dependent agmatine transferase that catalyzes the formation of 2-agmatinylcytidine (agm2C) at the wobble position (C34) of tRNA(Ile2), converting the codon specificity from AUG to AUA.</text>
</comment>
<dbReference type="EMBL" id="JAVDZE010000004">
    <property type="protein sequence ID" value="MDV3104469.1"/>
    <property type="molecule type" value="Genomic_DNA"/>
</dbReference>
<feature type="region of interest" description="Disordered" evidence="7">
    <location>
        <begin position="423"/>
        <end position="451"/>
    </location>
</feature>
<keyword evidence="4 6" id="KW-0547">Nucleotide-binding</keyword>
<keyword evidence="13" id="KW-1185">Reference proteome</keyword>
<evidence type="ECO:0000256" key="6">
    <source>
        <dbReference type="HAMAP-Rule" id="MF_01892"/>
    </source>
</evidence>
<evidence type="ECO:0000313" key="12">
    <source>
        <dbReference type="EMBL" id="MDV3104469.1"/>
    </source>
</evidence>
<keyword evidence="5 6" id="KW-0067">ATP-binding</keyword>
<evidence type="ECO:0000256" key="3">
    <source>
        <dbReference type="ARBA" id="ARBA00022694"/>
    </source>
</evidence>
<dbReference type="PANTHER" id="PTHR40705">
    <property type="entry name" value="TRNA(ILE2) 2-AGMATINYLCYTIDINE SYNTHETASE TIAS"/>
    <property type="match status" value="1"/>
</dbReference>